<dbReference type="PANTHER" id="PTHR42994:SF1">
    <property type="entry name" value="PEPTIDASE T"/>
    <property type="match status" value="1"/>
</dbReference>
<proteinExistence type="inferred from homology"/>
<keyword evidence="6 11" id="KW-0645">Protease</keyword>
<dbReference type="SUPFAM" id="SSF55031">
    <property type="entry name" value="Bacterial exopeptidase dimerisation domain"/>
    <property type="match status" value="1"/>
</dbReference>
<dbReference type="PROSITE" id="PS00758">
    <property type="entry name" value="ARGE_DAPE_CPG2_1"/>
    <property type="match status" value="1"/>
</dbReference>
<feature type="binding site" evidence="11 13">
    <location>
        <position position="144"/>
    </location>
    <ligand>
        <name>Zn(2+)</name>
        <dbReference type="ChEBI" id="CHEBI:29105"/>
        <label>2</label>
    </ligand>
</feature>
<dbReference type="Pfam" id="PF07687">
    <property type="entry name" value="M20_dimer"/>
    <property type="match status" value="1"/>
</dbReference>
<dbReference type="GO" id="GO:0005829">
    <property type="term" value="C:cytosol"/>
    <property type="evidence" value="ECO:0007669"/>
    <property type="project" value="TreeGrafter"/>
</dbReference>
<keyword evidence="10 11" id="KW-0482">Metalloprotease</keyword>
<dbReference type="GO" id="GO:0043171">
    <property type="term" value="P:peptide catabolic process"/>
    <property type="evidence" value="ECO:0007669"/>
    <property type="project" value="UniProtKB-UniRule"/>
</dbReference>
<dbReference type="HAMAP" id="MF_00550">
    <property type="entry name" value="Aminopeptidase_M20"/>
    <property type="match status" value="1"/>
</dbReference>
<evidence type="ECO:0000256" key="13">
    <source>
        <dbReference type="PIRSR" id="PIRSR037215-2"/>
    </source>
</evidence>
<dbReference type="NCBIfam" id="NF009920">
    <property type="entry name" value="PRK13381.1"/>
    <property type="match status" value="1"/>
</dbReference>
<feature type="active site" evidence="11 12">
    <location>
        <position position="85"/>
    </location>
</feature>
<evidence type="ECO:0000256" key="9">
    <source>
        <dbReference type="ARBA" id="ARBA00022833"/>
    </source>
</evidence>
<dbReference type="InterPro" id="IPR010161">
    <property type="entry name" value="Peptidase_M20B"/>
</dbReference>
<dbReference type="RefSeq" id="WP_003607629.1">
    <property type="nucleotide sequence ID" value="NZ_CABJBN010000002.1"/>
</dbReference>
<dbReference type="CDD" id="cd03892">
    <property type="entry name" value="M20_peptT"/>
    <property type="match status" value="1"/>
</dbReference>
<dbReference type="SUPFAM" id="SSF53187">
    <property type="entry name" value="Zn-dependent exopeptidases"/>
    <property type="match status" value="1"/>
</dbReference>
<dbReference type="GO" id="GO:0045148">
    <property type="term" value="F:tripeptide aminopeptidase activity"/>
    <property type="evidence" value="ECO:0007669"/>
    <property type="project" value="UniProtKB-UniRule"/>
</dbReference>
<dbReference type="FunFam" id="3.30.70.360:FF:000002">
    <property type="entry name" value="Peptidase T"/>
    <property type="match status" value="1"/>
</dbReference>
<dbReference type="Gene3D" id="3.40.630.10">
    <property type="entry name" value="Zn peptidases"/>
    <property type="match status" value="1"/>
</dbReference>
<keyword evidence="4 11" id="KW-0031">Aminopeptidase</keyword>
<dbReference type="GO" id="GO:0006508">
    <property type="term" value="P:proteolysis"/>
    <property type="evidence" value="ECO:0007669"/>
    <property type="project" value="UniProtKB-UniRule"/>
</dbReference>
<feature type="binding site" evidence="11 13">
    <location>
        <position position="83"/>
    </location>
    <ligand>
        <name>Zn(2+)</name>
        <dbReference type="ChEBI" id="CHEBI:29105"/>
        <label>1</label>
    </ligand>
</feature>
<accession>A0A329G6U7</accession>
<evidence type="ECO:0000256" key="10">
    <source>
        <dbReference type="ARBA" id="ARBA00023049"/>
    </source>
</evidence>
<evidence type="ECO:0000256" key="5">
    <source>
        <dbReference type="ARBA" id="ARBA00022490"/>
    </source>
</evidence>
<evidence type="ECO:0000256" key="7">
    <source>
        <dbReference type="ARBA" id="ARBA00022723"/>
    </source>
</evidence>
<evidence type="ECO:0000256" key="4">
    <source>
        <dbReference type="ARBA" id="ARBA00022438"/>
    </source>
</evidence>
<evidence type="ECO:0000256" key="1">
    <source>
        <dbReference type="ARBA" id="ARBA00000870"/>
    </source>
</evidence>
<dbReference type="InterPro" id="IPR036264">
    <property type="entry name" value="Bact_exopeptidase_dim_dom"/>
</dbReference>
<dbReference type="GO" id="GO:0008270">
    <property type="term" value="F:zinc ion binding"/>
    <property type="evidence" value="ECO:0007669"/>
    <property type="project" value="UniProtKB-UniRule"/>
</dbReference>
<evidence type="ECO:0000313" key="16">
    <source>
        <dbReference type="Proteomes" id="UP000650485"/>
    </source>
</evidence>
<keyword evidence="7 11" id="KW-0479">Metal-binding</keyword>
<dbReference type="InterPro" id="IPR002933">
    <property type="entry name" value="Peptidase_M20"/>
</dbReference>
<feature type="binding site" evidence="11 13">
    <location>
        <position position="144"/>
    </location>
    <ligand>
        <name>Zn(2+)</name>
        <dbReference type="ChEBI" id="CHEBI:29105"/>
        <label>1</label>
    </ligand>
</feature>
<comment type="similarity">
    <text evidence="3 11">Belongs to the peptidase M20B family.</text>
</comment>
<feature type="active site" description="Proton acceptor" evidence="11 12">
    <location>
        <position position="178"/>
    </location>
</feature>
<dbReference type="InterPro" id="IPR011650">
    <property type="entry name" value="Peptidase_M20_dimer"/>
</dbReference>
<comment type="cofactor">
    <cofactor evidence="11 13">
        <name>Zn(2+)</name>
        <dbReference type="ChEBI" id="CHEBI:29105"/>
    </cofactor>
    <text evidence="11 13">Binds 2 Zn(2+) ions per subunit.</text>
</comment>
<feature type="binding site" evidence="11 13">
    <location>
        <position position="383"/>
    </location>
    <ligand>
        <name>Zn(2+)</name>
        <dbReference type="ChEBI" id="CHEBI:29105"/>
        <label>2</label>
    </ligand>
</feature>
<evidence type="ECO:0000256" key="11">
    <source>
        <dbReference type="HAMAP-Rule" id="MF_00550"/>
    </source>
</evidence>
<comment type="function">
    <text evidence="11">Cleaves the N-terminal amino acid of tripeptides.</text>
</comment>
<feature type="domain" description="Peptidase M20 dimerisation" evidence="14">
    <location>
        <begin position="212"/>
        <end position="307"/>
    </location>
</feature>
<protein>
    <recommendedName>
        <fullName evidence="11">Peptidase T</fullName>
        <ecNumber evidence="11">3.4.11.4</ecNumber>
    </recommendedName>
    <alternativeName>
        <fullName evidence="11">Aminotripeptidase</fullName>
        <shortName evidence="11">Tripeptidase</shortName>
    </alternativeName>
    <alternativeName>
        <fullName evidence="11">Tripeptide aminopeptidase</fullName>
    </alternativeName>
</protein>
<dbReference type="NCBIfam" id="TIGR01882">
    <property type="entry name" value="peptidase-T"/>
    <property type="match status" value="1"/>
</dbReference>
<dbReference type="PIRSF" id="PIRSF037215">
    <property type="entry name" value="Peptidase_M20B"/>
    <property type="match status" value="1"/>
</dbReference>
<dbReference type="AlphaFoldDB" id="A0A329G6U7"/>
<dbReference type="InterPro" id="IPR001261">
    <property type="entry name" value="ArgE/DapE_CS"/>
</dbReference>
<dbReference type="EC" id="3.4.11.4" evidence="11"/>
<gene>
    <name evidence="11 15" type="primary">pepT</name>
    <name evidence="15" type="ORF">H7R52_16050</name>
</gene>
<dbReference type="PANTHER" id="PTHR42994">
    <property type="entry name" value="PEPTIDASE T"/>
    <property type="match status" value="1"/>
</dbReference>
<evidence type="ECO:0000256" key="2">
    <source>
        <dbReference type="ARBA" id="ARBA00004496"/>
    </source>
</evidence>
<dbReference type="GO" id="GO:0008237">
    <property type="term" value="F:metallopeptidase activity"/>
    <property type="evidence" value="ECO:0007669"/>
    <property type="project" value="UniProtKB-KW"/>
</dbReference>
<evidence type="ECO:0000259" key="14">
    <source>
        <dbReference type="Pfam" id="PF07687"/>
    </source>
</evidence>
<evidence type="ECO:0000256" key="12">
    <source>
        <dbReference type="PIRSR" id="PIRSR037215-1"/>
    </source>
</evidence>
<dbReference type="EMBL" id="JACSZT010000020">
    <property type="protein sequence ID" value="MBC6499640.1"/>
    <property type="molecule type" value="Genomic_DNA"/>
</dbReference>
<feature type="binding site" evidence="11 13">
    <location>
        <position position="201"/>
    </location>
    <ligand>
        <name>Zn(2+)</name>
        <dbReference type="ChEBI" id="CHEBI:29105"/>
        <label>1</label>
    </ligand>
</feature>
<comment type="subcellular location">
    <subcellularLocation>
        <location evidence="2 11">Cytoplasm</location>
    </subcellularLocation>
</comment>
<dbReference type="PROSITE" id="PS00759">
    <property type="entry name" value="ARGE_DAPE_CPG2_2"/>
    <property type="match status" value="1"/>
</dbReference>
<reference evidence="15" key="1">
    <citation type="submission" date="2020-08" db="EMBL/GenBank/DDBJ databases">
        <title>Complete genome sequence of Weissella confusa strain FS54 provides insights into metabolic potential.</title>
        <authorList>
            <person name="Fhoula I."/>
            <person name="Najjari A."/>
            <person name="Lekired A."/>
            <person name="Bessrour-Aouam N."/>
            <person name="Jaballah S."/>
            <person name="Klibi N."/>
            <person name="Ouzari H.-I."/>
        </authorList>
    </citation>
    <scope>NUCLEOTIDE SEQUENCE</scope>
    <source>
        <strain evidence="15">FS54</strain>
    </source>
</reference>
<sequence length="411" mass="45096">MSEELYPNLVDRFIRYVKVNTRSNEESTTVPSDPKEVAFLADLAEELKGLGLENVRTMADGYVFAELASNIDADVPAIGFISHVDTADFNAEGVNPQFVENYDGESDIKLNDDYTLSPADFPSLKKYKGHTLITTDGTTLLGADDKSGVAEIISAAEYLIAHPEVKHGKVVFGFGPDEEIGIGADNFHVKEFGADFAYTVDGGPLGELEWETFSAAAANIKIQGRNVHPGSAKDTMVNALQVAMDLHAALPAGDRPELTEGRQGFFHILKLNGTPEEAEMSYIIRDHDRIIFEERKQALRDIVEKMNGELGVERIKLDMYDQYYNMGEVLKDDMTSVDLAEAAMKALDIEPVIEPVRGGTDGSKITFLGLPTPNLFAGGENMHGRFEYVSTKVMHQAVDTILKIVELNAAK</sequence>
<evidence type="ECO:0000256" key="3">
    <source>
        <dbReference type="ARBA" id="ARBA00009692"/>
    </source>
</evidence>
<keyword evidence="5 11" id="KW-0963">Cytoplasm</keyword>
<name>A0A329G6U7_WEICO</name>
<evidence type="ECO:0000256" key="8">
    <source>
        <dbReference type="ARBA" id="ARBA00022801"/>
    </source>
</evidence>
<dbReference type="Gene3D" id="3.30.70.360">
    <property type="match status" value="1"/>
</dbReference>
<organism evidence="15 16">
    <name type="scientific">Weissella confusa</name>
    <name type="common">Lactobacillus confusus</name>
    <dbReference type="NCBI Taxonomy" id="1583"/>
    <lineage>
        <taxon>Bacteria</taxon>
        <taxon>Bacillati</taxon>
        <taxon>Bacillota</taxon>
        <taxon>Bacilli</taxon>
        <taxon>Lactobacillales</taxon>
        <taxon>Lactobacillaceae</taxon>
        <taxon>Weissella</taxon>
    </lineage>
</organism>
<evidence type="ECO:0000256" key="6">
    <source>
        <dbReference type="ARBA" id="ARBA00022670"/>
    </source>
</evidence>
<feature type="binding site" evidence="11 13">
    <location>
        <position position="179"/>
    </location>
    <ligand>
        <name>Zn(2+)</name>
        <dbReference type="ChEBI" id="CHEBI:29105"/>
        <label>2</label>
    </ligand>
</feature>
<dbReference type="NCBIfam" id="NF003976">
    <property type="entry name" value="PRK05469.1"/>
    <property type="match status" value="1"/>
</dbReference>
<dbReference type="Proteomes" id="UP000650485">
    <property type="component" value="Unassembled WGS sequence"/>
</dbReference>
<evidence type="ECO:0000313" key="15">
    <source>
        <dbReference type="EMBL" id="MBC6499640.1"/>
    </source>
</evidence>
<dbReference type="Pfam" id="PF01546">
    <property type="entry name" value="Peptidase_M20"/>
    <property type="match status" value="1"/>
</dbReference>
<keyword evidence="9 11" id="KW-0862">Zinc</keyword>
<comment type="caution">
    <text evidence="15">The sequence shown here is derived from an EMBL/GenBank/DDBJ whole genome shotgun (WGS) entry which is preliminary data.</text>
</comment>
<comment type="catalytic activity">
    <reaction evidence="1 11">
        <text>Release of the N-terminal residue from a tripeptide.</text>
        <dbReference type="EC" id="3.4.11.4"/>
    </reaction>
</comment>
<keyword evidence="8 11" id="KW-0378">Hydrolase</keyword>